<dbReference type="InterPro" id="IPR014710">
    <property type="entry name" value="RmlC-like_jellyroll"/>
</dbReference>
<dbReference type="InterPro" id="IPR011051">
    <property type="entry name" value="RmlC_Cupin_sf"/>
</dbReference>
<dbReference type="InterPro" id="IPR013096">
    <property type="entry name" value="Cupin_2"/>
</dbReference>
<dbReference type="Proteomes" id="UP001139307">
    <property type="component" value="Unassembled WGS sequence"/>
</dbReference>
<evidence type="ECO:0000259" key="1">
    <source>
        <dbReference type="Pfam" id="PF07883"/>
    </source>
</evidence>
<sequence length="95" mass="10867">MLGKVITEHGQVVNNQDIMVVHLHLKEGETIAPHNHPGRRIFFTVVEGEVEVYLNEEETYPLVPKKVLDFDGQARISVKALKESDIFVYLVVKRN</sequence>
<dbReference type="AlphaFoldDB" id="A0AAJ1FM37"/>
<comment type="caution">
    <text evidence="2">The sequence shown here is derived from an EMBL/GenBank/DDBJ whole genome shotgun (WGS) entry which is preliminary data.</text>
</comment>
<name>A0AAJ1FM37_FUSVC</name>
<dbReference type="RefSeq" id="WP_023036206.1">
    <property type="nucleotide sequence ID" value="NZ_CP077139.1"/>
</dbReference>
<dbReference type="SUPFAM" id="SSF51182">
    <property type="entry name" value="RmlC-like cupins"/>
    <property type="match status" value="1"/>
</dbReference>
<evidence type="ECO:0000313" key="2">
    <source>
        <dbReference type="EMBL" id="MCW0263135.1"/>
    </source>
</evidence>
<proteinExistence type="predicted"/>
<gene>
    <name evidence="2" type="ORF">NLX61_02005</name>
</gene>
<reference evidence="2" key="1">
    <citation type="submission" date="2022-06" db="EMBL/GenBank/DDBJ databases">
        <title>Draft Genome Sequence of Fusobacterium vincentii Strain CNGBCC1850030, Isolated from Healthy Human Feces.</title>
        <authorList>
            <person name="Jing X."/>
            <person name="Liu C."/>
            <person name="Ye Y."/>
            <person name="Xu J."/>
            <person name="Huang H."/>
            <person name="Wang B."/>
            <person name="Wei J."/>
            <person name="Zhao J."/>
        </authorList>
    </citation>
    <scope>NUCLEOTIDE SEQUENCE</scope>
    <source>
        <strain evidence="2">CNGBCC1850030</strain>
    </source>
</reference>
<feature type="domain" description="Cupin type-2" evidence="1">
    <location>
        <begin position="22"/>
        <end position="63"/>
    </location>
</feature>
<dbReference type="Pfam" id="PF07883">
    <property type="entry name" value="Cupin_2"/>
    <property type="match status" value="1"/>
</dbReference>
<evidence type="ECO:0000313" key="3">
    <source>
        <dbReference type="Proteomes" id="UP001139307"/>
    </source>
</evidence>
<dbReference type="EMBL" id="JAMXTT010000001">
    <property type="protein sequence ID" value="MCW0263135.1"/>
    <property type="molecule type" value="Genomic_DNA"/>
</dbReference>
<organism evidence="2 3">
    <name type="scientific">Fusobacterium vincentii</name>
    <name type="common">Fusobacterium nucleatum subsp. vincentii</name>
    <dbReference type="NCBI Taxonomy" id="155615"/>
    <lineage>
        <taxon>Bacteria</taxon>
        <taxon>Fusobacteriati</taxon>
        <taxon>Fusobacteriota</taxon>
        <taxon>Fusobacteriia</taxon>
        <taxon>Fusobacteriales</taxon>
        <taxon>Fusobacteriaceae</taxon>
        <taxon>Fusobacterium</taxon>
    </lineage>
</organism>
<accession>A0AAJ1FM37</accession>
<protein>
    <submittedName>
        <fullName evidence="2">Cupin domain-containing protein</fullName>
    </submittedName>
</protein>
<dbReference type="Gene3D" id="2.60.120.10">
    <property type="entry name" value="Jelly Rolls"/>
    <property type="match status" value="1"/>
</dbReference>